<evidence type="ECO:0000313" key="10">
    <source>
        <dbReference type="EMBL" id="GFZ31375.1"/>
    </source>
</evidence>
<dbReference type="RefSeq" id="WP_206869584.1">
    <property type="nucleotide sequence ID" value="NZ_BMBA01000001.1"/>
</dbReference>
<keyword evidence="3 7" id="KW-0238">DNA-binding</keyword>
<feature type="domain" description="Response regulatory" evidence="8">
    <location>
        <begin position="3"/>
        <end position="117"/>
    </location>
</feature>
<evidence type="ECO:0000259" key="9">
    <source>
        <dbReference type="PROSITE" id="PS51755"/>
    </source>
</evidence>
<dbReference type="Gene3D" id="6.10.250.690">
    <property type="match status" value="1"/>
</dbReference>
<dbReference type="Pfam" id="PF00072">
    <property type="entry name" value="Response_reg"/>
    <property type="match status" value="1"/>
</dbReference>
<gene>
    <name evidence="10" type="ORF">CSC2_19010</name>
</gene>
<dbReference type="GO" id="GO:0003677">
    <property type="term" value="F:DNA binding"/>
    <property type="evidence" value="ECO:0007669"/>
    <property type="project" value="UniProtKB-KW"/>
</dbReference>
<dbReference type="Proteomes" id="UP000663802">
    <property type="component" value="Unassembled WGS sequence"/>
</dbReference>
<dbReference type="PROSITE" id="PS51755">
    <property type="entry name" value="OMPR_PHOB"/>
    <property type="match status" value="1"/>
</dbReference>
<evidence type="ECO:0000256" key="4">
    <source>
        <dbReference type="ARBA" id="ARBA00023163"/>
    </source>
</evidence>
<feature type="domain" description="OmpR/PhoB-type" evidence="9">
    <location>
        <begin position="129"/>
        <end position="228"/>
    </location>
</feature>
<dbReference type="InterPro" id="IPR039420">
    <property type="entry name" value="WalR-like"/>
</dbReference>
<dbReference type="Gene3D" id="3.40.50.2300">
    <property type="match status" value="1"/>
</dbReference>
<dbReference type="PANTHER" id="PTHR48111:SF54">
    <property type="entry name" value="STAGE 0 SPORULATION PROTEIN A HOMOLOG"/>
    <property type="match status" value="1"/>
</dbReference>
<evidence type="ECO:0000256" key="2">
    <source>
        <dbReference type="ARBA" id="ARBA00023015"/>
    </source>
</evidence>
<dbReference type="Gene3D" id="1.10.10.10">
    <property type="entry name" value="Winged helix-like DNA-binding domain superfamily/Winged helix DNA-binding domain"/>
    <property type="match status" value="1"/>
</dbReference>
<feature type="modified residue" description="4-aspartylphosphate" evidence="6">
    <location>
        <position position="52"/>
    </location>
</feature>
<dbReference type="Pfam" id="PF00486">
    <property type="entry name" value="Trans_reg_C"/>
    <property type="match status" value="1"/>
</dbReference>
<evidence type="ECO:0000256" key="5">
    <source>
        <dbReference type="ARBA" id="ARBA00024867"/>
    </source>
</evidence>
<organism evidence="10 11">
    <name type="scientific">Clostridium zeae</name>
    <dbReference type="NCBI Taxonomy" id="2759022"/>
    <lineage>
        <taxon>Bacteria</taxon>
        <taxon>Bacillati</taxon>
        <taxon>Bacillota</taxon>
        <taxon>Clostridia</taxon>
        <taxon>Eubacteriales</taxon>
        <taxon>Clostridiaceae</taxon>
        <taxon>Clostridium</taxon>
    </lineage>
</organism>
<sequence>MSKILLVEDEDSIRGFLKINFERNDYKVIEANNGEEGIRLALLEKPDVAILDVMLPGIDGFKVCERLRKEYPNMGIIMLTAKGQDMDRIMGLEFGADDYVVKPFNPIEVTLRVKALLRRMDEKVDKSDGDKLILEPFEMNLYSQKLFKQQVEIDVTPKEFLLMKIFLENPGKAFSRDELLNLVWGVNFFGDPKIVDVNIRRLRSKIEDSASTPRYIETVWGTGYRWKK</sequence>
<dbReference type="InterPro" id="IPR001867">
    <property type="entry name" value="OmpR/PhoB-type_DNA-bd"/>
</dbReference>
<evidence type="ECO:0000259" key="8">
    <source>
        <dbReference type="PROSITE" id="PS50110"/>
    </source>
</evidence>
<dbReference type="PROSITE" id="PS50110">
    <property type="entry name" value="RESPONSE_REGULATORY"/>
    <property type="match status" value="1"/>
</dbReference>
<proteinExistence type="predicted"/>
<dbReference type="InterPro" id="IPR001789">
    <property type="entry name" value="Sig_transdc_resp-reg_receiver"/>
</dbReference>
<accession>A0ABQ1E9C0</accession>
<dbReference type="SUPFAM" id="SSF46894">
    <property type="entry name" value="C-terminal effector domain of the bipartite response regulators"/>
    <property type="match status" value="1"/>
</dbReference>
<evidence type="ECO:0000256" key="3">
    <source>
        <dbReference type="ARBA" id="ARBA00023125"/>
    </source>
</evidence>
<evidence type="ECO:0000256" key="6">
    <source>
        <dbReference type="PROSITE-ProRule" id="PRU00169"/>
    </source>
</evidence>
<dbReference type="SMART" id="SM00862">
    <property type="entry name" value="Trans_reg_C"/>
    <property type="match status" value="1"/>
</dbReference>
<comment type="function">
    <text evidence="5">May play the central regulatory role in sporulation. It may be an element of the effector pathway responsible for the activation of sporulation genes in response to nutritional stress. Spo0A may act in concert with spo0H (a sigma factor) to control the expression of some genes that are critical to the sporulation process.</text>
</comment>
<dbReference type="CDD" id="cd17574">
    <property type="entry name" value="REC_OmpR"/>
    <property type="match status" value="1"/>
</dbReference>
<dbReference type="InterPro" id="IPR011006">
    <property type="entry name" value="CheY-like_superfamily"/>
</dbReference>
<evidence type="ECO:0000256" key="7">
    <source>
        <dbReference type="PROSITE-ProRule" id="PRU01091"/>
    </source>
</evidence>
<keyword evidence="6" id="KW-0597">Phosphoprotein</keyword>
<dbReference type="EMBL" id="BMBA01000001">
    <property type="protein sequence ID" value="GFZ31375.1"/>
    <property type="molecule type" value="Genomic_DNA"/>
</dbReference>
<evidence type="ECO:0000256" key="1">
    <source>
        <dbReference type="ARBA" id="ARBA00018672"/>
    </source>
</evidence>
<reference evidence="10 11" key="1">
    <citation type="journal article" date="2021" name="Int. J. Syst. Evol. Microbiol.">
        <title>Clostridium zeae sp. nov., isolated from corn silage.</title>
        <authorList>
            <person name="Kobayashi H."/>
            <person name="Tanizawa Y."/>
            <person name="Yagura M."/>
            <person name="Sakamoto M."/>
            <person name="Ohkuma M."/>
            <person name="Tohno M."/>
        </authorList>
    </citation>
    <scope>NUCLEOTIDE SEQUENCE [LARGE SCALE GENOMIC DNA]</scope>
    <source>
        <strain evidence="10 11">CSC2</strain>
    </source>
</reference>
<comment type="caution">
    <text evidence="10">The sequence shown here is derived from an EMBL/GenBank/DDBJ whole genome shotgun (WGS) entry which is preliminary data.</text>
</comment>
<protein>
    <recommendedName>
        <fullName evidence="1">Stage 0 sporulation protein A homolog</fullName>
    </recommendedName>
</protein>
<dbReference type="PANTHER" id="PTHR48111">
    <property type="entry name" value="REGULATOR OF RPOS"/>
    <property type="match status" value="1"/>
</dbReference>
<dbReference type="CDD" id="cd00383">
    <property type="entry name" value="trans_reg_C"/>
    <property type="match status" value="1"/>
</dbReference>
<feature type="DNA-binding region" description="OmpR/PhoB-type" evidence="7">
    <location>
        <begin position="129"/>
        <end position="228"/>
    </location>
</feature>
<dbReference type="InterPro" id="IPR016032">
    <property type="entry name" value="Sig_transdc_resp-reg_C-effctor"/>
</dbReference>
<evidence type="ECO:0000313" key="11">
    <source>
        <dbReference type="Proteomes" id="UP000663802"/>
    </source>
</evidence>
<dbReference type="SMART" id="SM00448">
    <property type="entry name" value="REC"/>
    <property type="match status" value="1"/>
</dbReference>
<dbReference type="InterPro" id="IPR036388">
    <property type="entry name" value="WH-like_DNA-bd_sf"/>
</dbReference>
<dbReference type="SUPFAM" id="SSF52172">
    <property type="entry name" value="CheY-like"/>
    <property type="match status" value="1"/>
</dbReference>
<keyword evidence="11" id="KW-1185">Reference proteome</keyword>
<name>A0ABQ1E9C0_9CLOT</name>
<keyword evidence="4" id="KW-0804">Transcription</keyword>
<keyword evidence="2" id="KW-0805">Transcription regulation</keyword>